<keyword evidence="1" id="KW-0479">Metal-binding</keyword>
<gene>
    <name evidence="4" type="ORF">S01H4_13295</name>
</gene>
<keyword evidence="2" id="KW-0408">Iron</keyword>
<feature type="non-terminal residue" evidence="4">
    <location>
        <position position="148"/>
    </location>
</feature>
<dbReference type="GO" id="GO:0003824">
    <property type="term" value="F:catalytic activity"/>
    <property type="evidence" value="ECO:0007669"/>
    <property type="project" value="InterPro"/>
</dbReference>
<evidence type="ECO:0000256" key="1">
    <source>
        <dbReference type="ARBA" id="ARBA00022723"/>
    </source>
</evidence>
<protein>
    <recommendedName>
        <fullName evidence="5">Radical SAM core domain-containing protein</fullName>
    </recommendedName>
</protein>
<keyword evidence="3" id="KW-0411">Iron-sulfur</keyword>
<evidence type="ECO:0000256" key="2">
    <source>
        <dbReference type="ARBA" id="ARBA00023004"/>
    </source>
</evidence>
<reference evidence="4" key="1">
    <citation type="journal article" date="2014" name="Front. Microbiol.">
        <title>High frequency of phylogenetically diverse reductive dehalogenase-homologous genes in deep subseafloor sedimentary metagenomes.</title>
        <authorList>
            <person name="Kawai M."/>
            <person name="Futagami T."/>
            <person name="Toyoda A."/>
            <person name="Takaki Y."/>
            <person name="Nishi S."/>
            <person name="Hori S."/>
            <person name="Arai W."/>
            <person name="Tsubouchi T."/>
            <person name="Morono Y."/>
            <person name="Uchiyama I."/>
            <person name="Ito T."/>
            <person name="Fujiyama A."/>
            <person name="Inagaki F."/>
            <person name="Takami H."/>
        </authorList>
    </citation>
    <scope>NUCLEOTIDE SEQUENCE</scope>
    <source>
        <strain evidence="4">Expedition CK06-06</strain>
    </source>
</reference>
<dbReference type="InterPro" id="IPR007197">
    <property type="entry name" value="rSAM"/>
</dbReference>
<dbReference type="InterPro" id="IPR040086">
    <property type="entry name" value="MJ0683-like"/>
</dbReference>
<dbReference type="SFLD" id="SFLDS00029">
    <property type="entry name" value="Radical_SAM"/>
    <property type="match status" value="1"/>
</dbReference>
<evidence type="ECO:0000313" key="4">
    <source>
        <dbReference type="EMBL" id="GAG54627.1"/>
    </source>
</evidence>
<organism evidence="4">
    <name type="scientific">marine sediment metagenome</name>
    <dbReference type="NCBI Taxonomy" id="412755"/>
    <lineage>
        <taxon>unclassified sequences</taxon>
        <taxon>metagenomes</taxon>
        <taxon>ecological metagenomes</taxon>
    </lineage>
</organism>
<dbReference type="AlphaFoldDB" id="X0Z8D6"/>
<name>X0Z8D6_9ZZZZ</name>
<dbReference type="GO" id="GO:0046872">
    <property type="term" value="F:metal ion binding"/>
    <property type="evidence" value="ECO:0007669"/>
    <property type="project" value="UniProtKB-KW"/>
</dbReference>
<accession>X0Z8D6</accession>
<dbReference type="SFLD" id="SFLDG01084">
    <property type="entry name" value="Uncharacterised_Radical_SAM_Su"/>
    <property type="match status" value="1"/>
</dbReference>
<dbReference type="PANTHER" id="PTHR43432">
    <property type="entry name" value="SLR0285 PROTEIN"/>
    <property type="match status" value="1"/>
</dbReference>
<proteinExistence type="predicted"/>
<evidence type="ECO:0000256" key="3">
    <source>
        <dbReference type="ARBA" id="ARBA00023014"/>
    </source>
</evidence>
<dbReference type="GO" id="GO:0051536">
    <property type="term" value="F:iron-sulfur cluster binding"/>
    <property type="evidence" value="ECO:0007669"/>
    <property type="project" value="UniProtKB-KW"/>
</dbReference>
<dbReference type="PANTHER" id="PTHR43432:SF5">
    <property type="entry name" value="ELP3_MIAA_NIFB-LIKE RADICAL SAM CORE DOMAIN-CONTAINING PROTEIN"/>
    <property type="match status" value="1"/>
</dbReference>
<comment type="caution">
    <text evidence="4">The sequence shown here is derived from an EMBL/GenBank/DDBJ whole genome shotgun (WGS) entry which is preliminary data.</text>
</comment>
<evidence type="ECO:0008006" key="5">
    <source>
        <dbReference type="Google" id="ProtNLM"/>
    </source>
</evidence>
<sequence length="148" mass="17133">MTKNSKITYKEFKTAINKLKYPDSWFWCRYTINPYSGCAHTCIYCDARSDRYYLSQDFETEVIVKSNIDKNLDQRIKRSRTLLPDVIGPGGVCDAYQPIESEVENTLKILRVIKKHNFPVNIATKSNLITRDVDILNKIAKDTWCTVG</sequence>
<dbReference type="EMBL" id="BART01005865">
    <property type="protein sequence ID" value="GAG54627.1"/>
    <property type="molecule type" value="Genomic_DNA"/>
</dbReference>